<dbReference type="AlphaFoldDB" id="A0A9W4SXL2"/>
<dbReference type="OrthoDB" id="2394878at2759"/>
<dbReference type="PANTHER" id="PTHR46880">
    <property type="entry name" value="RAS-ASSOCIATING DOMAIN-CONTAINING PROTEIN"/>
    <property type="match status" value="1"/>
</dbReference>
<evidence type="ECO:0000259" key="1">
    <source>
        <dbReference type="Pfam" id="PF05699"/>
    </source>
</evidence>
<proteinExistence type="predicted"/>
<organism evidence="2 3">
    <name type="scientific">Funneliformis geosporum</name>
    <dbReference type="NCBI Taxonomy" id="1117311"/>
    <lineage>
        <taxon>Eukaryota</taxon>
        <taxon>Fungi</taxon>
        <taxon>Fungi incertae sedis</taxon>
        <taxon>Mucoromycota</taxon>
        <taxon>Glomeromycotina</taxon>
        <taxon>Glomeromycetes</taxon>
        <taxon>Glomerales</taxon>
        <taxon>Glomeraceae</taxon>
        <taxon>Funneliformis</taxon>
    </lineage>
</organism>
<dbReference type="SUPFAM" id="SSF53098">
    <property type="entry name" value="Ribonuclease H-like"/>
    <property type="match status" value="1"/>
</dbReference>
<dbReference type="Pfam" id="PF05699">
    <property type="entry name" value="Dimer_Tnp_hAT"/>
    <property type="match status" value="1"/>
</dbReference>
<evidence type="ECO:0000313" key="2">
    <source>
        <dbReference type="EMBL" id="CAI2185107.1"/>
    </source>
</evidence>
<accession>A0A9W4SXL2</accession>
<keyword evidence="3" id="KW-1185">Reference proteome</keyword>
<dbReference type="InterPro" id="IPR012337">
    <property type="entry name" value="RNaseH-like_sf"/>
</dbReference>
<sequence length="374" mass="43821">MIDESTDITTTKHLDIYVSYITKEGISKTRFLCLVPLTNSNAEGITKVLVSIFKTKKILFKLVAFVLDGASVMLGKNESVAARLSRICTYPLIINHCVAHRLALACKDAKKEIKFYEEVEFLVKKIYNYFKNSCSRIQQLQEIQNLLDDPVLKIKRLYEIRWLAWYEAIKNIYPMIQATINSIQKEYILIDQNQRFGRKVQAFIDETYPFRNSVITYMDNDVSFVEQDYDDFIMDIYDYATSFGNNELENLLKHFEHLNFYDNVQLPALFDINKCREEWPGFKMIITNSFSSNDIETILPLLIQDYNDVFSNLIKLIQIVYCIFFSSIECERGFSKQNKIKTKDRNSLATNTLDMLMRISLEEPESLKFNYDRA</sequence>
<gene>
    <name evidence="2" type="ORF">FWILDA_LOCUS11911</name>
</gene>
<dbReference type="Proteomes" id="UP001153678">
    <property type="component" value="Unassembled WGS sequence"/>
</dbReference>
<reference evidence="2" key="1">
    <citation type="submission" date="2022-08" db="EMBL/GenBank/DDBJ databases">
        <authorList>
            <person name="Kallberg Y."/>
            <person name="Tangrot J."/>
            <person name="Rosling A."/>
        </authorList>
    </citation>
    <scope>NUCLEOTIDE SEQUENCE</scope>
    <source>
        <strain evidence="2">Wild A</strain>
    </source>
</reference>
<protein>
    <submittedName>
        <fullName evidence="2">6355_t:CDS:1</fullName>
    </submittedName>
</protein>
<dbReference type="InterPro" id="IPR008906">
    <property type="entry name" value="HATC_C_dom"/>
</dbReference>
<dbReference type="PANTHER" id="PTHR46880:SF5">
    <property type="entry name" value="DUF4371 DOMAIN-CONTAINING PROTEIN"/>
    <property type="match status" value="1"/>
</dbReference>
<dbReference type="GO" id="GO:0046983">
    <property type="term" value="F:protein dimerization activity"/>
    <property type="evidence" value="ECO:0007669"/>
    <property type="project" value="InterPro"/>
</dbReference>
<feature type="domain" description="HAT C-terminal dimerisation" evidence="1">
    <location>
        <begin position="305"/>
        <end position="358"/>
    </location>
</feature>
<evidence type="ECO:0000313" key="3">
    <source>
        <dbReference type="Proteomes" id="UP001153678"/>
    </source>
</evidence>
<comment type="caution">
    <text evidence="2">The sequence shown here is derived from an EMBL/GenBank/DDBJ whole genome shotgun (WGS) entry which is preliminary data.</text>
</comment>
<dbReference type="EMBL" id="CAMKVN010003584">
    <property type="protein sequence ID" value="CAI2185107.1"/>
    <property type="molecule type" value="Genomic_DNA"/>
</dbReference>
<name>A0A9W4SXL2_9GLOM</name>